<dbReference type="Proteomes" id="UP000249757">
    <property type="component" value="Unassembled WGS sequence"/>
</dbReference>
<dbReference type="EMBL" id="NRDI02000018">
    <property type="protein sequence ID" value="KAI1510047.1"/>
    <property type="molecule type" value="Genomic_DNA"/>
</dbReference>
<evidence type="ECO:0000313" key="1">
    <source>
        <dbReference type="EMBL" id="KAI1510047.1"/>
    </source>
</evidence>
<gene>
    <name evidence="1" type="ORF">Ptr86124_011085</name>
</gene>
<comment type="caution">
    <text evidence="1">The sequence shown here is derived from an EMBL/GenBank/DDBJ whole genome shotgun (WGS) entry which is preliminary data.</text>
</comment>
<dbReference type="AlphaFoldDB" id="A0A922N5A0"/>
<evidence type="ECO:0000313" key="2">
    <source>
        <dbReference type="Proteomes" id="UP000249757"/>
    </source>
</evidence>
<organism evidence="1 2">
    <name type="scientific">Pyrenophora tritici-repentis</name>
    <dbReference type="NCBI Taxonomy" id="45151"/>
    <lineage>
        <taxon>Eukaryota</taxon>
        <taxon>Fungi</taxon>
        <taxon>Dikarya</taxon>
        <taxon>Ascomycota</taxon>
        <taxon>Pezizomycotina</taxon>
        <taxon>Dothideomycetes</taxon>
        <taxon>Pleosporomycetidae</taxon>
        <taxon>Pleosporales</taxon>
        <taxon>Pleosporineae</taxon>
        <taxon>Pleosporaceae</taxon>
        <taxon>Pyrenophora</taxon>
    </lineage>
</organism>
<sequence>MVTRASTPAIFFPMIDIIGRKHPKAFIPLPSPSAAELLAAASRSPPAFAHLGHNVFIGALRVNSLTGMVYQGDQICGIETSLMWATAQISTGIVVACSLHLRPLIEMILPHGLIHLSSHRSKNASKTSQSSQRPQTIQIPLIDQSRSGSITVTTDIAVRDGAQLQPHPPEFQDGSVAPWAPTFDIEQGPARRINRLAYFSRESPRGCGCFR</sequence>
<proteinExistence type="predicted"/>
<protein>
    <submittedName>
        <fullName evidence="1">Uncharacterized protein</fullName>
    </submittedName>
</protein>
<keyword evidence="2" id="KW-1185">Reference proteome</keyword>
<accession>A0A922N5A0</accession>
<reference evidence="2" key="1">
    <citation type="journal article" date="2022" name="Microb. Genom.">
        <title>A global pangenome for the wheat fungal pathogen Pyrenophora tritici-repentis and prediction of effector protein structural homology.</title>
        <authorList>
            <person name="Moolhuijzen P.M."/>
            <person name="See P.T."/>
            <person name="Shi G."/>
            <person name="Powell H.R."/>
            <person name="Cockram J."/>
            <person name="Jorgensen L.N."/>
            <person name="Benslimane H."/>
            <person name="Strelkov S.E."/>
            <person name="Turner J."/>
            <person name="Liu Z."/>
            <person name="Moffat C.S."/>
        </authorList>
    </citation>
    <scope>NUCLEOTIDE SEQUENCE [LARGE SCALE GENOMIC DNA]</scope>
</reference>
<name>A0A922N5A0_9PLEO</name>